<dbReference type="HOGENOM" id="CLU_044142_3_1_1"/>
<dbReference type="OrthoDB" id="274683at2759"/>
<dbReference type="GO" id="GO:0005762">
    <property type="term" value="C:mitochondrial large ribosomal subunit"/>
    <property type="evidence" value="ECO:0007669"/>
    <property type="project" value="TreeGrafter"/>
</dbReference>
<dbReference type="InterPro" id="IPR019927">
    <property type="entry name" value="Ribosomal_uL3_bac/org-type"/>
</dbReference>
<dbReference type="AlphaFoldDB" id="J5TL70"/>
<keyword evidence="2" id="KW-0689">Ribosomal protein</keyword>
<evidence type="ECO:0000256" key="2">
    <source>
        <dbReference type="ARBA" id="ARBA00022980"/>
    </source>
</evidence>
<evidence type="ECO:0000313" key="5">
    <source>
        <dbReference type="EMBL" id="EJT51451.1"/>
    </source>
</evidence>
<dbReference type="GO" id="GO:0006412">
    <property type="term" value="P:translation"/>
    <property type="evidence" value="ECO:0007669"/>
    <property type="project" value="InterPro"/>
</dbReference>
<dbReference type="Gene3D" id="2.40.30.10">
    <property type="entry name" value="Translation factors"/>
    <property type="match status" value="2"/>
</dbReference>
<keyword evidence="3" id="KW-0687">Ribonucleoprotein</keyword>
<comment type="similarity">
    <text evidence="1">Belongs to the universal ribosomal protein uL3 family.</text>
</comment>
<dbReference type="FunFam" id="2.40.30.10:FF:000004">
    <property type="entry name" value="50S ribosomal protein L3"/>
    <property type="match status" value="1"/>
</dbReference>
<comment type="caution">
    <text evidence="5">The sequence shown here is derived from an EMBL/GenBank/DDBJ whole genome shotgun (WGS) entry which is preliminary data.</text>
</comment>
<dbReference type="Pfam" id="PF00297">
    <property type="entry name" value="Ribosomal_L3"/>
    <property type="match status" value="1"/>
</dbReference>
<evidence type="ECO:0000256" key="1">
    <source>
        <dbReference type="ARBA" id="ARBA00006540"/>
    </source>
</evidence>
<organism evidence="5 6">
    <name type="scientific">Trichosporon asahii var. asahii (strain ATCC 90039 / CBS 2479 / JCM 2466 / KCTC 7840 / NBRC 103889/ NCYC 2677 / UAMH 7654)</name>
    <name type="common">Yeast</name>
    <dbReference type="NCBI Taxonomy" id="1186058"/>
    <lineage>
        <taxon>Eukaryota</taxon>
        <taxon>Fungi</taxon>
        <taxon>Dikarya</taxon>
        <taxon>Basidiomycota</taxon>
        <taxon>Agaricomycotina</taxon>
        <taxon>Tremellomycetes</taxon>
        <taxon>Trichosporonales</taxon>
        <taxon>Trichosporonaceae</taxon>
        <taxon>Trichosporon</taxon>
    </lineage>
</organism>
<dbReference type="KEGG" id="tasa:A1Q1_07423"/>
<gene>
    <name evidence="5" type="ORF">A1Q1_07423</name>
</gene>
<protein>
    <recommendedName>
        <fullName evidence="4">Large ribosomal subunit protein uL3m</fullName>
    </recommendedName>
</protein>
<evidence type="ECO:0000313" key="6">
    <source>
        <dbReference type="Proteomes" id="UP000002748"/>
    </source>
</evidence>
<dbReference type="SUPFAM" id="SSF50447">
    <property type="entry name" value="Translation proteins"/>
    <property type="match status" value="1"/>
</dbReference>
<dbReference type="EMBL" id="ALBS01000057">
    <property type="protein sequence ID" value="EJT51451.1"/>
    <property type="molecule type" value="Genomic_DNA"/>
</dbReference>
<dbReference type="InterPro" id="IPR009000">
    <property type="entry name" value="Transl_B-barrel_sf"/>
</dbReference>
<accession>J5TL70</accession>
<dbReference type="Proteomes" id="UP000002748">
    <property type="component" value="Unassembled WGS sequence"/>
</dbReference>
<name>J5TL70_TRIAS</name>
<dbReference type="GeneID" id="25990935"/>
<sequence>MRSVIATLRPLGRLPFARGLATAAEVPAATKEEAPAEAAAESSLAGRWTPFTKRTGVIARKRGMTALWDQNGRRWPVTVLQLDKVQVVRHSPPPANDKKGLHSLQIGASDRRPKTVTAQQLGHFRAAGVNPKYKLQEFRVTPNAVLPVGTELSAGHFVPGQYVDGFQGVMKRHGFRGLKASHGVSLTHRSAGSTGQHQDPGRVLPGKKMAGHMGNVKKTQQNLLVHRVDLDLNLIFVRGCVPGVDDAFVSVRDSIKKVSYSAQKRFMDGKNQEEWIGGGVLSLPVPAGTVERAEKEGWPKVMEWAGKEQQE</sequence>
<reference evidence="5 6" key="1">
    <citation type="journal article" date="2012" name="Eukaryot. Cell">
        <title>Draft genome sequence of CBS 2479, the standard type strain of Trichosporon asahii.</title>
        <authorList>
            <person name="Yang R.Y."/>
            <person name="Li H.T."/>
            <person name="Zhu H."/>
            <person name="Zhou G.P."/>
            <person name="Wang M."/>
            <person name="Wang L."/>
        </authorList>
    </citation>
    <scope>NUCLEOTIDE SEQUENCE [LARGE SCALE GENOMIC DNA]</scope>
    <source>
        <strain evidence="6">ATCC 90039 / CBS 2479 / JCM 2466 / KCTC 7840 / NCYC 2677 / UAMH 7654</strain>
    </source>
</reference>
<proteinExistence type="inferred from homology"/>
<evidence type="ECO:0000256" key="3">
    <source>
        <dbReference type="ARBA" id="ARBA00023274"/>
    </source>
</evidence>
<evidence type="ECO:0000256" key="4">
    <source>
        <dbReference type="ARBA" id="ARBA00035209"/>
    </source>
</evidence>
<dbReference type="NCBIfam" id="TIGR03625">
    <property type="entry name" value="L3_bact"/>
    <property type="match status" value="1"/>
</dbReference>
<dbReference type="PANTHER" id="PTHR11229:SF8">
    <property type="entry name" value="LARGE RIBOSOMAL SUBUNIT PROTEIN UL3M"/>
    <property type="match status" value="1"/>
</dbReference>
<dbReference type="InterPro" id="IPR000597">
    <property type="entry name" value="Ribosomal_uL3"/>
</dbReference>
<dbReference type="PANTHER" id="PTHR11229">
    <property type="entry name" value="50S RIBOSOMAL PROTEIN L3"/>
    <property type="match status" value="1"/>
</dbReference>
<dbReference type="RefSeq" id="XP_014183134.1">
    <property type="nucleotide sequence ID" value="XM_014327659.1"/>
</dbReference>
<dbReference type="VEuPathDB" id="FungiDB:A1Q1_07423"/>
<dbReference type="GO" id="GO:0003735">
    <property type="term" value="F:structural constituent of ribosome"/>
    <property type="evidence" value="ECO:0007669"/>
    <property type="project" value="InterPro"/>
</dbReference>